<evidence type="ECO:0000313" key="12">
    <source>
        <dbReference type="Proteomes" id="UP000626092"/>
    </source>
</evidence>
<evidence type="ECO:0000256" key="8">
    <source>
        <dbReference type="ARBA" id="ARBA00042804"/>
    </source>
</evidence>
<keyword evidence="3" id="KW-0689">Ribosomal protein</keyword>
<organism evidence="11 12">
    <name type="scientific">Rhododendron simsii</name>
    <name type="common">Sims's rhododendron</name>
    <dbReference type="NCBI Taxonomy" id="118357"/>
    <lineage>
        <taxon>Eukaryota</taxon>
        <taxon>Viridiplantae</taxon>
        <taxon>Streptophyta</taxon>
        <taxon>Embryophyta</taxon>
        <taxon>Tracheophyta</taxon>
        <taxon>Spermatophyta</taxon>
        <taxon>Magnoliopsida</taxon>
        <taxon>eudicotyledons</taxon>
        <taxon>Gunneridae</taxon>
        <taxon>Pentapetalae</taxon>
        <taxon>asterids</taxon>
        <taxon>Ericales</taxon>
        <taxon>Ericaceae</taxon>
        <taxon>Ericoideae</taxon>
        <taxon>Rhodoreae</taxon>
        <taxon>Rhododendron</taxon>
    </lineage>
</organism>
<protein>
    <recommendedName>
        <fullName evidence="6">Small ribosomal subunit protein uS14c</fullName>
    </recommendedName>
    <alternativeName>
        <fullName evidence="8">Ribosomal protein S14, mitochondrial</fullName>
    </alternativeName>
    <alternativeName>
        <fullName evidence="7">Small ribosomal subunit protein uS14m</fullName>
    </alternativeName>
</protein>
<gene>
    <name evidence="11" type="ORF">RHSIM_Rhsim11G0096700</name>
</gene>
<feature type="compositionally biased region" description="Polar residues" evidence="10">
    <location>
        <begin position="33"/>
        <end position="43"/>
    </location>
</feature>
<dbReference type="PANTHER" id="PTHR19836:SF30">
    <property type="entry name" value="RIBOSOMAL PROTEIN S14"/>
    <property type="match status" value="1"/>
</dbReference>
<dbReference type="PANTHER" id="PTHR19836">
    <property type="entry name" value="30S RIBOSOMAL PROTEIN S14"/>
    <property type="match status" value="1"/>
</dbReference>
<dbReference type="GO" id="GO:0003735">
    <property type="term" value="F:structural constituent of ribosome"/>
    <property type="evidence" value="ECO:0007669"/>
    <property type="project" value="InterPro"/>
</dbReference>
<accession>A0A834L8P7</accession>
<evidence type="ECO:0000256" key="2">
    <source>
        <dbReference type="ARBA" id="ARBA00009083"/>
    </source>
</evidence>
<dbReference type="NCBIfam" id="NF006477">
    <property type="entry name" value="PRK08881.1"/>
    <property type="match status" value="1"/>
</dbReference>
<evidence type="ECO:0000256" key="10">
    <source>
        <dbReference type="SAM" id="MobiDB-lite"/>
    </source>
</evidence>
<evidence type="ECO:0000256" key="4">
    <source>
        <dbReference type="ARBA" id="ARBA00023128"/>
    </source>
</evidence>
<dbReference type="SUPFAM" id="SSF57716">
    <property type="entry name" value="Glucocorticoid receptor-like (DNA-binding domain)"/>
    <property type="match status" value="1"/>
</dbReference>
<dbReference type="EMBL" id="WJXA01000011">
    <property type="protein sequence ID" value="KAF7127760.1"/>
    <property type="molecule type" value="Genomic_DNA"/>
</dbReference>
<feature type="region of interest" description="Disordered" evidence="10">
    <location>
        <begin position="32"/>
        <end position="72"/>
    </location>
</feature>
<evidence type="ECO:0000256" key="7">
    <source>
        <dbReference type="ARBA" id="ARBA00040774"/>
    </source>
</evidence>
<dbReference type="Pfam" id="PF00253">
    <property type="entry name" value="Ribosomal_S14"/>
    <property type="match status" value="1"/>
</dbReference>
<dbReference type="Proteomes" id="UP000626092">
    <property type="component" value="Unassembled WGS sequence"/>
</dbReference>
<dbReference type="GO" id="GO:0006412">
    <property type="term" value="P:translation"/>
    <property type="evidence" value="ECO:0007669"/>
    <property type="project" value="InterPro"/>
</dbReference>
<dbReference type="GO" id="GO:0005739">
    <property type="term" value="C:mitochondrion"/>
    <property type="evidence" value="ECO:0007669"/>
    <property type="project" value="UniProtKB-SubCell"/>
</dbReference>
<reference evidence="11" key="1">
    <citation type="submission" date="2019-11" db="EMBL/GenBank/DDBJ databases">
        <authorList>
            <person name="Liu Y."/>
            <person name="Hou J."/>
            <person name="Li T.-Q."/>
            <person name="Guan C.-H."/>
            <person name="Wu X."/>
            <person name="Wu H.-Z."/>
            <person name="Ling F."/>
            <person name="Zhang R."/>
            <person name="Shi X.-G."/>
            <person name="Ren J.-P."/>
            <person name="Chen E.-F."/>
            <person name="Sun J.-M."/>
        </authorList>
    </citation>
    <scope>NUCLEOTIDE SEQUENCE</scope>
    <source>
        <strain evidence="11">Adult_tree_wgs_1</strain>
        <tissue evidence="11">Leaves</tissue>
    </source>
</reference>
<comment type="subcellular location">
    <subcellularLocation>
        <location evidence="1">Mitochondrion</location>
    </subcellularLocation>
</comment>
<dbReference type="FunFam" id="1.10.287.1480:FF:000001">
    <property type="entry name" value="30S ribosomal protein S14"/>
    <property type="match status" value="1"/>
</dbReference>
<feature type="compositionally biased region" description="Basic and acidic residues" evidence="10">
    <location>
        <begin position="63"/>
        <end position="72"/>
    </location>
</feature>
<evidence type="ECO:0000256" key="6">
    <source>
        <dbReference type="ARBA" id="ARBA00035247"/>
    </source>
</evidence>
<evidence type="ECO:0000256" key="5">
    <source>
        <dbReference type="ARBA" id="ARBA00023274"/>
    </source>
</evidence>
<evidence type="ECO:0000313" key="11">
    <source>
        <dbReference type="EMBL" id="KAF7127760.1"/>
    </source>
</evidence>
<comment type="function">
    <text evidence="9">Binds 16S rRNA, required for the assembly of 30S particles.</text>
</comment>
<keyword evidence="4" id="KW-0496">Mitochondrion</keyword>
<evidence type="ECO:0000256" key="9">
    <source>
        <dbReference type="ARBA" id="ARBA00054561"/>
    </source>
</evidence>
<dbReference type="InterPro" id="IPR018271">
    <property type="entry name" value="Ribosomal_uS14_CS"/>
</dbReference>
<name>A0A834L8P7_RHOSS</name>
<evidence type="ECO:0000256" key="1">
    <source>
        <dbReference type="ARBA" id="ARBA00004173"/>
    </source>
</evidence>
<keyword evidence="12" id="KW-1185">Reference proteome</keyword>
<dbReference type="AlphaFoldDB" id="A0A834L8P7"/>
<dbReference type="PROSITE" id="PS00527">
    <property type="entry name" value="RIBOSOMAL_S14"/>
    <property type="match status" value="1"/>
</dbReference>
<dbReference type="OrthoDB" id="413436at2759"/>
<dbReference type="GO" id="GO:0015935">
    <property type="term" value="C:small ribosomal subunit"/>
    <property type="evidence" value="ECO:0007669"/>
    <property type="project" value="TreeGrafter"/>
</dbReference>
<dbReference type="InterPro" id="IPR001209">
    <property type="entry name" value="Ribosomal_uS14"/>
</dbReference>
<sequence>MAFANILRRSASAIAPLANRLIATQNHHHPSPLFSSITHTNLSPHPPRTPFPSVLHYSSTPKEPSKVSEKRNIQDHNRRHLAAKYEMKRNLYKALCKDPGLPAELRERYRYKLSKLPRNSSFGRVRNRCIYTGRPRSVYELFRMSRLVFRELASRGALMGVKKSSWLVLEMWEENAIKCETMCHMSMCLNDDLGKMVSAGFKFGPQEKGTKSFLICILEAMFLRKCDVGILPGCPSYCHADVILNARNITRATDWCVA</sequence>
<dbReference type="Gene3D" id="1.10.287.1480">
    <property type="match status" value="1"/>
</dbReference>
<proteinExistence type="inferred from homology"/>
<comment type="similarity">
    <text evidence="2">Belongs to the universal ribosomal protein uS14 family.</text>
</comment>
<keyword evidence="5" id="KW-0687">Ribonucleoprotein</keyword>
<evidence type="ECO:0000256" key="3">
    <source>
        <dbReference type="ARBA" id="ARBA00022980"/>
    </source>
</evidence>
<comment type="caution">
    <text evidence="11">The sequence shown here is derived from an EMBL/GenBank/DDBJ whole genome shotgun (WGS) entry which is preliminary data.</text>
</comment>